<dbReference type="PATRIC" id="fig|1195236.3.peg.1180"/>
<keyword evidence="3" id="KW-1185">Reference proteome</keyword>
<feature type="region of interest" description="Disordered" evidence="1">
    <location>
        <begin position="21"/>
        <end position="61"/>
    </location>
</feature>
<dbReference type="RefSeq" id="WP_004624128.1">
    <property type="nucleotide sequence ID" value="NZ_AORV01000021.1"/>
</dbReference>
<organism evidence="2 3">
    <name type="scientific">Ruminiclostridium cellobioparum subsp. termitidis CT1112</name>
    <dbReference type="NCBI Taxonomy" id="1195236"/>
    <lineage>
        <taxon>Bacteria</taxon>
        <taxon>Bacillati</taxon>
        <taxon>Bacillota</taxon>
        <taxon>Clostridia</taxon>
        <taxon>Eubacteriales</taxon>
        <taxon>Oscillospiraceae</taxon>
        <taxon>Ruminiclostridium</taxon>
    </lineage>
</organism>
<evidence type="ECO:0000313" key="2">
    <source>
        <dbReference type="EMBL" id="EMS73241.1"/>
    </source>
</evidence>
<evidence type="ECO:0000256" key="1">
    <source>
        <dbReference type="SAM" id="MobiDB-lite"/>
    </source>
</evidence>
<evidence type="ECO:0000313" key="3">
    <source>
        <dbReference type="Proteomes" id="UP000014155"/>
    </source>
</evidence>
<name>S0FSC4_RUMCE</name>
<feature type="compositionally biased region" description="Basic and acidic residues" evidence="1">
    <location>
        <begin position="21"/>
        <end position="40"/>
    </location>
</feature>
<dbReference type="EMBL" id="AORV01000021">
    <property type="protein sequence ID" value="EMS73241.1"/>
    <property type="molecule type" value="Genomic_DNA"/>
</dbReference>
<gene>
    <name evidence="2" type="ORF">CTER_0889</name>
</gene>
<dbReference type="Proteomes" id="UP000014155">
    <property type="component" value="Unassembled WGS sequence"/>
</dbReference>
<protein>
    <submittedName>
        <fullName evidence="2">Uncharacterized protein</fullName>
    </submittedName>
</protein>
<dbReference type="AlphaFoldDB" id="S0FSC4"/>
<reference evidence="2 3" key="1">
    <citation type="journal article" date="2013" name="Genome Announc.">
        <title>Draft Genome Sequence of the Cellulolytic, Mesophilic, Anaerobic Bacterium Clostridium termitidis Strain CT1112 (DSM 5398).</title>
        <authorList>
            <person name="Lal S."/>
            <person name="Ramachandran U."/>
            <person name="Zhang X."/>
            <person name="Munir R."/>
            <person name="Sparling R."/>
            <person name="Levin D.B."/>
        </authorList>
    </citation>
    <scope>NUCLEOTIDE SEQUENCE [LARGE SCALE GENOMIC DNA]</scope>
    <source>
        <strain evidence="2 3">CT1112</strain>
    </source>
</reference>
<proteinExistence type="predicted"/>
<sequence length="61" mass="7183">MKIDRVSKVYPVSRILKTDSLIHQKSQEKEKEDRDFEKALLLKKRDKASGTNKQSQKHESQ</sequence>
<comment type="caution">
    <text evidence="2">The sequence shown here is derived from an EMBL/GenBank/DDBJ whole genome shotgun (WGS) entry which is preliminary data.</text>
</comment>
<accession>S0FSC4</accession>